<evidence type="ECO:0000256" key="1">
    <source>
        <dbReference type="ARBA" id="ARBA00007358"/>
    </source>
</evidence>
<feature type="domain" description="Fe-containing alcohol dehydrogenase-like C-terminal" evidence="5">
    <location>
        <begin position="170"/>
        <end position="349"/>
    </location>
</feature>
<evidence type="ECO:0000256" key="3">
    <source>
        <dbReference type="ARBA" id="ARBA00023027"/>
    </source>
</evidence>
<dbReference type="CDD" id="cd08177">
    <property type="entry name" value="MAR"/>
    <property type="match status" value="1"/>
</dbReference>
<dbReference type="RefSeq" id="WP_087740216.1">
    <property type="nucleotide sequence ID" value="NZ_CYGY02000146.1"/>
</dbReference>
<name>A0A1N7SWU8_9BURK</name>
<dbReference type="AlphaFoldDB" id="A0A1N7SWU8"/>
<keyword evidence="7" id="KW-1185">Reference proteome</keyword>
<evidence type="ECO:0000256" key="2">
    <source>
        <dbReference type="ARBA" id="ARBA00023002"/>
    </source>
</evidence>
<keyword evidence="2 6" id="KW-0560">Oxidoreductase</keyword>
<dbReference type="OrthoDB" id="3812122at2"/>
<comment type="caution">
    <text evidence="6">The sequence shown here is derived from an EMBL/GenBank/DDBJ whole genome shotgun (WGS) entry which is preliminary data.</text>
</comment>
<dbReference type="Pfam" id="PF00465">
    <property type="entry name" value="Fe-ADH"/>
    <property type="match status" value="1"/>
</dbReference>
<gene>
    <name evidence="6" type="primary">tcbF</name>
    <name evidence="6" type="ORF">BN2476_1460014</name>
</gene>
<dbReference type="GO" id="GO:0004022">
    <property type="term" value="F:alcohol dehydrogenase (NAD+) activity"/>
    <property type="evidence" value="ECO:0007669"/>
    <property type="project" value="TreeGrafter"/>
</dbReference>
<dbReference type="GO" id="GO:0046872">
    <property type="term" value="F:metal ion binding"/>
    <property type="evidence" value="ECO:0007669"/>
    <property type="project" value="InterPro"/>
</dbReference>
<dbReference type="PANTHER" id="PTHR11496:SF102">
    <property type="entry name" value="ALCOHOL DEHYDROGENASE 4"/>
    <property type="match status" value="1"/>
</dbReference>
<evidence type="ECO:0000259" key="5">
    <source>
        <dbReference type="Pfam" id="PF25137"/>
    </source>
</evidence>
<dbReference type="InterPro" id="IPR039697">
    <property type="entry name" value="Alcohol_dehydrogenase_Fe"/>
</dbReference>
<dbReference type="Pfam" id="PF25137">
    <property type="entry name" value="ADH_Fe_C"/>
    <property type="match status" value="1"/>
</dbReference>
<dbReference type="InterPro" id="IPR034786">
    <property type="entry name" value="MAR"/>
</dbReference>
<dbReference type="EC" id="1.3.1.32" evidence="6"/>
<organism evidence="6 7">
    <name type="scientific">Paraburkholderia piptadeniae</name>
    <dbReference type="NCBI Taxonomy" id="1701573"/>
    <lineage>
        <taxon>Bacteria</taxon>
        <taxon>Pseudomonadati</taxon>
        <taxon>Pseudomonadota</taxon>
        <taxon>Betaproteobacteria</taxon>
        <taxon>Burkholderiales</taxon>
        <taxon>Burkholderiaceae</taxon>
        <taxon>Paraburkholderia</taxon>
    </lineage>
</organism>
<dbReference type="Proteomes" id="UP000195569">
    <property type="component" value="Unassembled WGS sequence"/>
</dbReference>
<accession>A0A1N7SWU8</accession>
<dbReference type="EMBL" id="CYGY02000146">
    <property type="protein sequence ID" value="SIT51840.1"/>
    <property type="molecule type" value="Genomic_DNA"/>
</dbReference>
<evidence type="ECO:0000259" key="4">
    <source>
        <dbReference type="Pfam" id="PF00465"/>
    </source>
</evidence>
<dbReference type="Gene3D" id="3.40.50.1970">
    <property type="match status" value="1"/>
</dbReference>
<dbReference type="InterPro" id="IPR001670">
    <property type="entry name" value="ADH_Fe/GldA"/>
</dbReference>
<evidence type="ECO:0000313" key="7">
    <source>
        <dbReference type="Proteomes" id="UP000195569"/>
    </source>
</evidence>
<evidence type="ECO:0000313" key="6">
    <source>
        <dbReference type="EMBL" id="SIT51840.1"/>
    </source>
</evidence>
<keyword evidence="3" id="KW-0520">NAD</keyword>
<dbReference type="PANTHER" id="PTHR11496">
    <property type="entry name" value="ALCOHOL DEHYDROGENASE"/>
    <property type="match status" value="1"/>
</dbReference>
<comment type="similarity">
    <text evidence="1">Belongs to the iron-containing alcohol dehydrogenase family.</text>
</comment>
<dbReference type="SUPFAM" id="SSF56796">
    <property type="entry name" value="Dehydroquinate synthase-like"/>
    <property type="match status" value="1"/>
</dbReference>
<dbReference type="InterPro" id="IPR056798">
    <property type="entry name" value="ADH_Fe_C"/>
</dbReference>
<sequence length="359" mass="37995">MGGQLDAFTYNALPARVIMGAGKREEVAAEVGRLNCARPLIVTTRDQAALGEDIARRLDARQVSRFADATMHTPWPVTQRALEVVEGSRIDCVIAIGGGSSIGLSKAIALRTGLPQIVLPTTYAGSEVTPIIGETRDGQKSTQRTLDVLPEVVIYDVELTLSLPVTLSSASGLNAIAHAVEALYAADANPITSLMAEEGIAALAKSLPHIVQAPDSIEARRAAQYGAWLCGTCLGTVGMGLHHKICHVLGGAFDLAHAPTHAVMISHVAAYNAFSAPSSMARIARALKARDAWTGLYDLATNLDLPVSLEALGMPETGIDRAVELIMQNTYSNPRAPDVPALGNMLRRAWKGSPPQPME</sequence>
<protein>
    <submittedName>
        <fullName evidence="6">Maleylacetate reductase</fullName>
        <ecNumber evidence="6">1.3.1.32</ecNumber>
    </submittedName>
</protein>
<dbReference type="Gene3D" id="1.20.1090.10">
    <property type="entry name" value="Dehydroquinate synthase-like - alpha domain"/>
    <property type="match status" value="1"/>
</dbReference>
<dbReference type="GO" id="GO:0018506">
    <property type="term" value="F:maleylacetate reductase activity"/>
    <property type="evidence" value="ECO:0007669"/>
    <property type="project" value="UniProtKB-EC"/>
</dbReference>
<proteinExistence type="inferred from homology"/>
<feature type="domain" description="Alcohol dehydrogenase iron-type/glycerol dehydrogenase GldA" evidence="4">
    <location>
        <begin position="14"/>
        <end position="156"/>
    </location>
</feature>
<reference evidence="6" key="1">
    <citation type="submission" date="2016-12" db="EMBL/GenBank/DDBJ databases">
        <authorList>
            <person name="Moulin L."/>
        </authorList>
    </citation>
    <scope>NUCLEOTIDE SEQUENCE [LARGE SCALE GENOMIC DNA]</scope>
    <source>
        <strain evidence="6">STM 7183</strain>
    </source>
</reference>